<evidence type="ECO:0008006" key="13">
    <source>
        <dbReference type="Google" id="ProtNLM"/>
    </source>
</evidence>
<dbReference type="InterPro" id="IPR036116">
    <property type="entry name" value="FN3_sf"/>
</dbReference>
<evidence type="ECO:0000256" key="5">
    <source>
        <dbReference type="ARBA" id="ARBA00023136"/>
    </source>
</evidence>
<dbReference type="GO" id="GO:0007399">
    <property type="term" value="P:nervous system development"/>
    <property type="evidence" value="ECO:0007669"/>
    <property type="project" value="UniProtKB-ARBA"/>
</dbReference>
<evidence type="ECO:0000256" key="1">
    <source>
        <dbReference type="ARBA" id="ARBA00004479"/>
    </source>
</evidence>
<name>A0A9J6BNT4_POLVA</name>
<dbReference type="SUPFAM" id="SSF56112">
    <property type="entry name" value="Protein kinase-like (PK-like)"/>
    <property type="match status" value="1"/>
</dbReference>
<dbReference type="SMART" id="SM00060">
    <property type="entry name" value="FN3"/>
    <property type="match status" value="1"/>
</dbReference>
<dbReference type="GO" id="GO:0007169">
    <property type="term" value="P:cell surface receptor protein tyrosine kinase signaling pathway"/>
    <property type="evidence" value="ECO:0007669"/>
    <property type="project" value="TreeGrafter"/>
</dbReference>
<dbReference type="InterPro" id="IPR013783">
    <property type="entry name" value="Ig-like_fold"/>
</dbReference>
<dbReference type="SUPFAM" id="SSF49265">
    <property type="entry name" value="Fibronectin type III"/>
    <property type="match status" value="1"/>
</dbReference>
<dbReference type="InterPro" id="IPR050122">
    <property type="entry name" value="RTK"/>
</dbReference>
<dbReference type="PROSITE" id="PS50853">
    <property type="entry name" value="FN3"/>
    <property type="match status" value="1"/>
</dbReference>
<dbReference type="PANTHER" id="PTHR24416">
    <property type="entry name" value="TYROSINE-PROTEIN KINASE RECEPTOR"/>
    <property type="match status" value="1"/>
</dbReference>
<comment type="subcellular location">
    <subcellularLocation>
        <location evidence="1">Membrane</location>
        <topology evidence="1">Single-pass type I membrane protein</topology>
    </subcellularLocation>
</comment>
<dbReference type="Pfam" id="PF23144">
    <property type="entry name" value="Fn3_PTPRU"/>
    <property type="match status" value="1"/>
</dbReference>
<sequence>MKFKLQFIILLTLIIIHINAIEKGELNGCYKKTQHEKRLSLRYVKNCFDWCSEEFYRYSIIDDSTCMCENILREAKIEEGKCNRNCTHDNEQIICGGDQVESIYETGSNLPGPVQNLIVNYTTEDKIVLLFDHPERNGTELTGYEAIAVVLDTYSKYEWARRNITRMIDKPLHKFELSELIPSTEYNITIISKNNELDGGKKNIIAATRLAAPSPISYVPKVLKFSNGTANVEIQRAINNNGPISKYLIVVHFVDNELIHDFDETLLDTYQKAKDDGLSYYITGEIDEFQEEKKNFIIGDGQTYGKYFNAPLPSGKHFHVLVGIASRLYNEEKITYSNNSHHDLHDSHFILTQIDDKSSENSSDAIVVLLTVACIICGLVLLGSILFYGYIKTKINPRINRFERHEMSLQGPILEVDNNGFIADVSGINFKEKLQEVLLSLDDDQKIIRKNLSLDIDNILGIGQFGDVIRGQLNTNIPCQVHVVSADDMDPPIQTKFIRDLNSLLQFGFHRNMLNFMGICQTHDWFFVVFEDTPATLKQFLLSNRQNDGNLSSQRATNLSENELIRLMYELGETIEYLHYNKIVHKNLNSYNVRIKRQNSAYTIKLSIFGPTLYNIGEDGIKNMVDEERWFAPEVTRIQKFSYKSDIFSFGLILWEICTLGATIYGSIATNDLFSRIKKGFRPDKYTFISEDLYQLMLNCWELDANERSEIIDVVSHLKQMQSAPNYYLNYTYDGQLPYYLPLLEIKN</sequence>
<dbReference type="InterPro" id="IPR011009">
    <property type="entry name" value="Kinase-like_dom_sf"/>
</dbReference>
<dbReference type="GO" id="GO:0030154">
    <property type="term" value="P:cell differentiation"/>
    <property type="evidence" value="ECO:0007669"/>
    <property type="project" value="UniProtKB-ARBA"/>
</dbReference>
<dbReference type="InterPro" id="IPR000719">
    <property type="entry name" value="Prot_kinase_dom"/>
</dbReference>
<gene>
    <name evidence="11" type="ORF">PVAND_001289</name>
</gene>
<dbReference type="AlphaFoldDB" id="A0A9J6BNT4"/>
<evidence type="ECO:0000259" key="10">
    <source>
        <dbReference type="PROSITE" id="PS50853"/>
    </source>
</evidence>
<keyword evidence="2 7" id="KW-0812">Transmembrane</keyword>
<dbReference type="PANTHER" id="PTHR24416:SF617">
    <property type="entry name" value="RET ONCOGENE, ISOFORM A"/>
    <property type="match status" value="1"/>
</dbReference>
<dbReference type="GO" id="GO:0005524">
    <property type="term" value="F:ATP binding"/>
    <property type="evidence" value="ECO:0007669"/>
    <property type="project" value="InterPro"/>
</dbReference>
<dbReference type="GO" id="GO:0004714">
    <property type="term" value="F:transmembrane receptor protein tyrosine kinase activity"/>
    <property type="evidence" value="ECO:0007669"/>
    <property type="project" value="UniProtKB-ARBA"/>
</dbReference>
<dbReference type="InterPro" id="IPR003961">
    <property type="entry name" value="FN3_dom"/>
</dbReference>
<dbReference type="GO" id="GO:0043235">
    <property type="term" value="C:receptor complex"/>
    <property type="evidence" value="ECO:0007669"/>
    <property type="project" value="TreeGrafter"/>
</dbReference>
<evidence type="ECO:0000313" key="12">
    <source>
        <dbReference type="Proteomes" id="UP001107558"/>
    </source>
</evidence>
<keyword evidence="4 7" id="KW-1133">Transmembrane helix</keyword>
<dbReference type="EMBL" id="JADBJN010000003">
    <property type="protein sequence ID" value="KAG5671075.1"/>
    <property type="molecule type" value="Genomic_DNA"/>
</dbReference>
<reference evidence="11" key="1">
    <citation type="submission" date="2021-03" db="EMBL/GenBank/DDBJ databases">
        <title>Chromosome level genome of the anhydrobiotic midge Polypedilum vanderplanki.</title>
        <authorList>
            <person name="Yoshida Y."/>
            <person name="Kikawada T."/>
            <person name="Gusev O."/>
        </authorList>
    </citation>
    <scope>NUCLEOTIDE SEQUENCE</scope>
    <source>
        <strain evidence="11">NIAS01</strain>
        <tissue evidence="11">Whole body or cell culture</tissue>
    </source>
</reference>
<feature type="domain" description="Protein kinase" evidence="9">
    <location>
        <begin position="454"/>
        <end position="729"/>
    </location>
</feature>
<dbReference type="GO" id="GO:0005886">
    <property type="term" value="C:plasma membrane"/>
    <property type="evidence" value="ECO:0007669"/>
    <property type="project" value="TreeGrafter"/>
</dbReference>
<evidence type="ECO:0000259" key="9">
    <source>
        <dbReference type="PROSITE" id="PS50011"/>
    </source>
</evidence>
<keyword evidence="12" id="KW-1185">Reference proteome</keyword>
<dbReference type="Gene3D" id="3.30.200.20">
    <property type="entry name" value="Phosphorylase Kinase, domain 1"/>
    <property type="match status" value="1"/>
</dbReference>
<evidence type="ECO:0000256" key="4">
    <source>
        <dbReference type="ARBA" id="ARBA00022989"/>
    </source>
</evidence>
<comment type="caution">
    <text evidence="11">The sequence shown here is derived from an EMBL/GenBank/DDBJ whole genome shotgun (WGS) entry which is preliminary data.</text>
</comment>
<dbReference type="OrthoDB" id="9943809at2759"/>
<feature type="domain" description="Fibronectin type-III" evidence="10">
    <location>
        <begin position="113"/>
        <end position="214"/>
    </location>
</feature>
<organism evidence="11 12">
    <name type="scientific">Polypedilum vanderplanki</name>
    <name type="common">Sleeping chironomid midge</name>
    <dbReference type="NCBI Taxonomy" id="319348"/>
    <lineage>
        <taxon>Eukaryota</taxon>
        <taxon>Metazoa</taxon>
        <taxon>Ecdysozoa</taxon>
        <taxon>Arthropoda</taxon>
        <taxon>Hexapoda</taxon>
        <taxon>Insecta</taxon>
        <taxon>Pterygota</taxon>
        <taxon>Neoptera</taxon>
        <taxon>Endopterygota</taxon>
        <taxon>Diptera</taxon>
        <taxon>Nematocera</taxon>
        <taxon>Chironomoidea</taxon>
        <taxon>Chironomidae</taxon>
        <taxon>Chironominae</taxon>
        <taxon>Polypedilum</taxon>
        <taxon>Polypedilum</taxon>
    </lineage>
</organism>
<keyword evidence="6" id="KW-0325">Glycoprotein</keyword>
<proteinExistence type="predicted"/>
<dbReference type="CDD" id="cd00063">
    <property type="entry name" value="FN3"/>
    <property type="match status" value="1"/>
</dbReference>
<feature type="chain" id="PRO_5039934233" description="Tyrosine-protein kinase Wsck" evidence="8">
    <location>
        <begin position="21"/>
        <end position="748"/>
    </location>
</feature>
<evidence type="ECO:0000256" key="6">
    <source>
        <dbReference type="ARBA" id="ARBA00023180"/>
    </source>
</evidence>
<keyword evidence="5 7" id="KW-0472">Membrane</keyword>
<accession>A0A9J6BNT4</accession>
<dbReference type="Pfam" id="PF07714">
    <property type="entry name" value="PK_Tyr_Ser-Thr"/>
    <property type="match status" value="1"/>
</dbReference>
<dbReference type="InterPro" id="IPR001245">
    <property type="entry name" value="Ser-Thr/Tyr_kinase_cat_dom"/>
</dbReference>
<dbReference type="PRINTS" id="PR00109">
    <property type="entry name" value="TYRKINASE"/>
</dbReference>
<dbReference type="InterPro" id="IPR057598">
    <property type="entry name" value="Fn3_PTPRU"/>
</dbReference>
<protein>
    <recommendedName>
        <fullName evidence="13">Tyrosine-protein kinase Wsck</fullName>
    </recommendedName>
</protein>
<feature type="transmembrane region" description="Helical" evidence="7">
    <location>
        <begin position="647"/>
        <end position="668"/>
    </location>
</feature>
<dbReference type="PROSITE" id="PS50011">
    <property type="entry name" value="PROTEIN_KINASE_DOM"/>
    <property type="match status" value="1"/>
</dbReference>
<dbReference type="Proteomes" id="UP001107558">
    <property type="component" value="Chromosome 3"/>
</dbReference>
<keyword evidence="3 8" id="KW-0732">Signal</keyword>
<dbReference type="Gene3D" id="1.10.510.10">
    <property type="entry name" value="Transferase(Phosphotransferase) domain 1"/>
    <property type="match status" value="1"/>
</dbReference>
<evidence type="ECO:0000313" key="11">
    <source>
        <dbReference type="EMBL" id="KAG5671075.1"/>
    </source>
</evidence>
<evidence type="ECO:0000256" key="8">
    <source>
        <dbReference type="SAM" id="SignalP"/>
    </source>
</evidence>
<evidence type="ECO:0000256" key="2">
    <source>
        <dbReference type="ARBA" id="ARBA00022692"/>
    </source>
</evidence>
<dbReference type="Gene3D" id="2.60.40.10">
    <property type="entry name" value="Immunoglobulins"/>
    <property type="match status" value="1"/>
</dbReference>
<feature type="transmembrane region" description="Helical" evidence="7">
    <location>
        <begin position="365"/>
        <end position="391"/>
    </location>
</feature>
<feature type="signal peptide" evidence="8">
    <location>
        <begin position="1"/>
        <end position="20"/>
    </location>
</feature>
<evidence type="ECO:0000256" key="3">
    <source>
        <dbReference type="ARBA" id="ARBA00022729"/>
    </source>
</evidence>
<evidence type="ECO:0000256" key="7">
    <source>
        <dbReference type="SAM" id="Phobius"/>
    </source>
</evidence>